<proteinExistence type="predicted"/>
<dbReference type="Pfam" id="PF08386">
    <property type="entry name" value="Abhydrolase_4"/>
    <property type="match status" value="1"/>
</dbReference>
<dbReference type="Proteomes" id="UP001321498">
    <property type="component" value="Chromosome"/>
</dbReference>
<evidence type="ECO:0000313" key="3">
    <source>
        <dbReference type="Proteomes" id="UP001321498"/>
    </source>
</evidence>
<evidence type="ECO:0000259" key="1">
    <source>
        <dbReference type="Pfam" id="PF08386"/>
    </source>
</evidence>
<dbReference type="InterPro" id="IPR029058">
    <property type="entry name" value="AB_hydrolase_fold"/>
</dbReference>
<dbReference type="InterPro" id="IPR013595">
    <property type="entry name" value="Pept_S33_TAP-like_C"/>
</dbReference>
<sequence>MTSAYLGTAIQFALYDQGSWEYLTKAFTEIRSGQSDTAFLLADAYVDRNDDGTYASNLNEAFIAITCVDYPVETDPAVLAAQRDALAAADPLSEPEDLDTVGDAVCEQWPYKFRGAIEPVQGDGAAPILVVGTTGDPATPYQWAQALSDQLESGVLLTYVGEGHIAYDEGDPCVVDTVDDYLTDGTVPKDGLVCDPAKE</sequence>
<dbReference type="Gene3D" id="3.40.50.1820">
    <property type="entry name" value="alpha/beta hydrolase"/>
    <property type="match status" value="1"/>
</dbReference>
<accession>A0ABN6XQS4</accession>
<dbReference type="SUPFAM" id="SSF53474">
    <property type="entry name" value="alpha/beta-Hydrolases"/>
    <property type="match status" value="1"/>
</dbReference>
<protein>
    <recommendedName>
        <fullName evidence="1">Peptidase S33 tripeptidyl aminopeptidase-like C-terminal domain-containing protein</fullName>
    </recommendedName>
</protein>
<dbReference type="RefSeq" id="WP_286278999.1">
    <property type="nucleotide sequence ID" value="NZ_AP027731.1"/>
</dbReference>
<gene>
    <name evidence="2" type="ORF">GCM10025866_16820</name>
</gene>
<name>A0ABN6XQS4_9MICO</name>
<evidence type="ECO:0000313" key="2">
    <source>
        <dbReference type="EMBL" id="BDZ45773.1"/>
    </source>
</evidence>
<dbReference type="EMBL" id="AP027731">
    <property type="protein sequence ID" value="BDZ45773.1"/>
    <property type="molecule type" value="Genomic_DNA"/>
</dbReference>
<reference evidence="3" key="1">
    <citation type="journal article" date="2019" name="Int. J. Syst. Evol. Microbiol.">
        <title>The Global Catalogue of Microorganisms (GCM) 10K type strain sequencing project: providing services to taxonomists for standard genome sequencing and annotation.</title>
        <authorList>
            <consortium name="The Broad Institute Genomics Platform"/>
            <consortium name="The Broad Institute Genome Sequencing Center for Infectious Disease"/>
            <person name="Wu L."/>
            <person name="Ma J."/>
        </authorList>
    </citation>
    <scope>NUCLEOTIDE SEQUENCE [LARGE SCALE GENOMIC DNA]</scope>
    <source>
        <strain evidence="3">NBRC 108725</strain>
    </source>
</reference>
<keyword evidence="3" id="KW-1185">Reference proteome</keyword>
<organism evidence="2 3">
    <name type="scientific">Naasia aerilata</name>
    <dbReference type="NCBI Taxonomy" id="1162966"/>
    <lineage>
        <taxon>Bacteria</taxon>
        <taxon>Bacillati</taxon>
        <taxon>Actinomycetota</taxon>
        <taxon>Actinomycetes</taxon>
        <taxon>Micrococcales</taxon>
        <taxon>Microbacteriaceae</taxon>
        <taxon>Naasia</taxon>
    </lineage>
</organism>
<feature type="domain" description="Peptidase S33 tripeptidyl aminopeptidase-like C-terminal" evidence="1">
    <location>
        <begin position="104"/>
        <end position="194"/>
    </location>
</feature>